<organism evidence="6 7">
    <name type="scientific">Mollisia scopiformis</name>
    <name type="common">Conifer needle endophyte fungus</name>
    <name type="synonym">Phialocephala scopiformis</name>
    <dbReference type="NCBI Taxonomy" id="149040"/>
    <lineage>
        <taxon>Eukaryota</taxon>
        <taxon>Fungi</taxon>
        <taxon>Dikarya</taxon>
        <taxon>Ascomycota</taxon>
        <taxon>Pezizomycotina</taxon>
        <taxon>Leotiomycetes</taxon>
        <taxon>Helotiales</taxon>
        <taxon>Mollisiaceae</taxon>
        <taxon>Mollisia</taxon>
    </lineage>
</organism>
<dbReference type="InParanoid" id="A0A194WS15"/>
<feature type="non-terminal residue" evidence="6">
    <location>
        <position position="223"/>
    </location>
</feature>
<sequence>VYKECRVTESLLRSNFGQGTGASIIFLLPTIFIHRTPIIPALQLILKIIILGSIFQYTFDIVNQTTGVLEDTINKPYRPVPSGLITLRGAKKRWLLTWILSPLLTAAISGRYAALWQLVWQLDVGFCYAWPRPNGPITRNSFIVLGTLALVSHANAIAADQYPDRNMDFMLRSALSIWAGMVAHLQEFHDVVGDKASGKRTLAVILAPSRIWLVRKVTCLIFV</sequence>
<gene>
    <name evidence="6" type="ORF">LY89DRAFT_562647</name>
</gene>
<dbReference type="GeneID" id="28818206"/>
<dbReference type="Proteomes" id="UP000070700">
    <property type="component" value="Unassembled WGS sequence"/>
</dbReference>
<evidence type="ECO:0000256" key="5">
    <source>
        <dbReference type="SAM" id="Phobius"/>
    </source>
</evidence>
<proteinExistence type="predicted"/>
<feature type="transmembrane region" description="Helical" evidence="5">
    <location>
        <begin position="94"/>
        <end position="114"/>
    </location>
</feature>
<keyword evidence="3 5" id="KW-1133">Transmembrane helix</keyword>
<evidence type="ECO:0000256" key="1">
    <source>
        <dbReference type="ARBA" id="ARBA00004141"/>
    </source>
</evidence>
<dbReference type="Gene3D" id="1.10.357.140">
    <property type="entry name" value="UbiA prenyltransferase"/>
    <property type="match status" value="1"/>
</dbReference>
<dbReference type="RefSeq" id="XP_018065123.1">
    <property type="nucleotide sequence ID" value="XM_018208480.1"/>
</dbReference>
<dbReference type="InterPro" id="IPR044878">
    <property type="entry name" value="UbiA_sf"/>
</dbReference>
<reference evidence="6 7" key="1">
    <citation type="submission" date="2015-10" db="EMBL/GenBank/DDBJ databases">
        <title>Full genome of DAOMC 229536 Phialocephala scopiformis, a fungal endophyte of spruce producing the potent anti-insectan compound rugulosin.</title>
        <authorList>
            <consortium name="DOE Joint Genome Institute"/>
            <person name="Walker A.K."/>
            <person name="Frasz S.L."/>
            <person name="Seifert K.A."/>
            <person name="Miller J.D."/>
            <person name="Mondo S.J."/>
            <person name="Labutti K."/>
            <person name="Lipzen A."/>
            <person name="Dockter R."/>
            <person name="Kennedy M."/>
            <person name="Grigoriev I.V."/>
            <person name="Spatafora J.W."/>
        </authorList>
    </citation>
    <scope>NUCLEOTIDE SEQUENCE [LARGE SCALE GENOMIC DNA]</scope>
    <source>
        <strain evidence="6 7">CBS 120377</strain>
    </source>
</reference>
<protein>
    <recommendedName>
        <fullName evidence="8">UbiA prenyltransferase</fullName>
    </recommendedName>
</protein>
<dbReference type="AlphaFoldDB" id="A0A194WS15"/>
<keyword evidence="7" id="KW-1185">Reference proteome</keyword>
<dbReference type="GO" id="GO:0016765">
    <property type="term" value="F:transferase activity, transferring alkyl or aryl (other than methyl) groups"/>
    <property type="evidence" value="ECO:0007669"/>
    <property type="project" value="InterPro"/>
</dbReference>
<comment type="subcellular location">
    <subcellularLocation>
        <location evidence="1">Membrane</location>
        <topology evidence="1">Multi-pass membrane protein</topology>
    </subcellularLocation>
</comment>
<evidence type="ECO:0000313" key="6">
    <source>
        <dbReference type="EMBL" id="KUJ10768.1"/>
    </source>
</evidence>
<dbReference type="InterPro" id="IPR050475">
    <property type="entry name" value="Prenyltransferase_related"/>
</dbReference>
<dbReference type="KEGG" id="psco:LY89DRAFT_562647"/>
<feature type="transmembrane region" description="Helical" evidence="5">
    <location>
        <begin position="12"/>
        <end position="32"/>
    </location>
</feature>
<accession>A0A194WS15</accession>
<feature type="transmembrane region" description="Helical" evidence="5">
    <location>
        <begin position="38"/>
        <end position="59"/>
    </location>
</feature>
<dbReference type="GO" id="GO:0016020">
    <property type="term" value="C:membrane"/>
    <property type="evidence" value="ECO:0007669"/>
    <property type="project" value="UniProtKB-SubCell"/>
</dbReference>
<evidence type="ECO:0000256" key="4">
    <source>
        <dbReference type="ARBA" id="ARBA00023136"/>
    </source>
</evidence>
<dbReference type="PANTHER" id="PTHR42723:SF1">
    <property type="entry name" value="CHLOROPHYLL SYNTHASE, CHLOROPLASTIC"/>
    <property type="match status" value="1"/>
</dbReference>
<feature type="transmembrane region" description="Helical" evidence="5">
    <location>
        <begin position="142"/>
        <end position="162"/>
    </location>
</feature>
<dbReference type="Pfam" id="PF01040">
    <property type="entry name" value="UbiA"/>
    <property type="match status" value="1"/>
</dbReference>
<evidence type="ECO:0000256" key="3">
    <source>
        <dbReference type="ARBA" id="ARBA00022989"/>
    </source>
</evidence>
<feature type="non-terminal residue" evidence="6">
    <location>
        <position position="1"/>
    </location>
</feature>
<keyword evidence="4 5" id="KW-0472">Membrane</keyword>
<keyword evidence="2 5" id="KW-0812">Transmembrane</keyword>
<dbReference type="EMBL" id="KQ947428">
    <property type="protein sequence ID" value="KUJ10768.1"/>
    <property type="molecule type" value="Genomic_DNA"/>
</dbReference>
<evidence type="ECO:0008006" key="8">
    <source>
        <dbReference type="Google" id="ProtNLM"/>
    </source>
</evidence>
<dbReference type="InterPro" id="IPR000537">
    <property type="entry name" value="UbiA_prenyltransferase"/>
</dbReference>
<dbReference type="PANTHER" id="PTHR42723">
    <property type="entry name" value="CHLOROPHYLL SYNTHASE"/>
    <property type="match status" value="1"/>
</dbReference>
<name>A0A194WS15_MOLSC</name>
<evidence type="ECO:0000256" key="2">
    <source>
        <dbReference type="ARBA" id="ARBA00022692"/>
    </source>
</evidence>
<evidence type="ECO:0000313" key="7">
    <source>
        <dbReference type="Proteomes" id="UP000070700"/>
    </source>
</evidence>
<dbReference type="OrthoDB" id="434972at2759"/>